<dbReference type="OrthoDB" id="5215637at2759"/>
<feature type="compositionally biased region" description="Low complexity" evidence="1">
    <location>
        <begin position="163"/>
        <end position="175"/>
    </location>
</feature>
<protein>
    <recommendedName>
        <fullName evidence="5">Mid2 domain-containing protein</fullName>
    </recommendedName>
</protein>
<keyword evidence="2" id="KW-0812">Transmembrane</keyword>
<keyword evidence="2" id="KW-0472">Membrane</keyword>
<proteinExistence type="predicted"/>
<feature type="compositionally biased region" description="Low complexity" evidence="1">
    <location>
        <begin position="198"/>
        <end position="219"/>
    </location>
</feature>
<gene>
    <name evidence="3" type="ORF">K458DRAFT_407909</name>
</gene>
<dbReference type="AlphaFoldDB" id="A0A6G1IPA1"/>
<dbReference type="EMBL" id="MU005601">
    <property type="protein sequence ID" value="KAF2679813.1"/>
    <property type="molecule type" value="Genomic_DNA"/>
</dbReference>
<organism evidence="3 4">
    <name type="scientific">Lentithecium fluviatile CBS 122367</name>
    <dbReference type="NCBI Taxonomy" id="1168545"/>
    <lineage>
        <taxon>Eukaryota</taxon>
        <taxon>Fungi</taxon>
        <taxon>Dikarya</taxon>
        <taxon>Ascomycota</taxon>
        <taxon>Pezizomycotina</taxon>
        <taxon>Dothideomycetes</taxon>
        <taxon>Pleosporomycetidae</taxon>
        <taxon>Pleosporales</taxon>
        <taxon>Massarineae</taxon>
        <taxon>Lentitheciaceae</taxon>
        <taxon>Lentithecium</taxon>
    </lineage>
</organism>
<feature type="transmembrane region" description="Helical" evidence="2">
    <location>
        <begin position="223"/>
        <end position="246"/>
    </location>
</feature>
<evidence type="ECO:0008006" key="5">
    <source>
        <dbReference type="Google" id="ProtNLM"/>
    </source>
</evidence>
<accession>A0A6G1IPA1</accession>
<name>A0A6G1IPA1_9PLEO</name>
<evidence type="ECO:0000313" key="4">
    <source>
        <dbReference type="Proteomes" id="UP000799291"/>
    </source>
</evidence>
<feature type="region of interest" description="Disordered" evidence="1">
    <location>
        <begin position="195"/>
        <end position="219"/>
    </location>
</feature>
<feature type="region of interest" description="Disordered" evidence="1">
    <location>
        <begin position="163"/>
        <end position="182"/>
    </location>
</feature>
<keyword evidence="2" id="KW-1133">Transmembrane helix</keyword>
<evidence type="ECO:0000256" key="2">
    <source>
        <dbReference type="SAM" id="Phobius"/>
    </source>
</evidence>
<keyword evidence="4" id="KW-1185">Reference proteome</keyword>
<sequence length="371" mass="39697">MSLIPRDTSPSCYALSGAKSPFSDDTVQYTPCNHTALSDDQHSPCCAPGDLCLSNGLCKYNNPDPTTAPFNEYWRIGCTDPTYQDPACPKQCADVGGKNPGEARLVFQCPGSGKWCCGTGRPKDYPARGTVNTTCCDEVGLYFLEDEQAIVYTTAAKVVLTSGSETSTASGSTKTQATTDVSASSSSTFQISTVTLEPSATSSPTSTSSIAPATSNSSSSNGVAYGVSFGLGIPLLTCLLLGLFLIRRRRRQPSISPPPAELYDHTRKTSGQHAYLVEPGSRELPVELEAKRAPAEIWTPAHPAEAWAPNERKVDQGWGGVWDGGHGQDVKVRHGGLDGWDGVDRRHAGRTEDVRWKQVHQGGRNDLLGNR</sequence>
<evidence type="ECO:0000256" key="1">
    <source>
        <dbReference type="SAM" id="MobiDB-lite"/>
    </source>
</evidence>
<dbReference type="Proteomes" id="UP000799291">
    <property type="component" value="Unassembled WGS sequence"/>
</dbReference>
<reference evidence="3" key="1">
    <citation type="journal article" date="2020" name="Stud. Mycol.">
        <title>101 Dothideomycetes genomes: a test case for predicting lifestyles and emergence of pathogens.</title>
        <authorList>
            <person name="Haridas S."/>
            <person name="Albert R."/>
            <person name="Binder M."/>
            <person name="Bloem J."/>
            <person name="Labutti K."/>
            <person name="Salamov A."/>
            <person name="Andreopoulos B."/>
            <person name="Baker S."/>
            <person name="Barry K."/>
            <person name="Bills G."/>
            <person name="Bluhm B."/>
            <person name="Cannon C."/>
            <person name="Castanera R."/>
            <person name="Culley D."/>
            <person name="Daum C."/>
            <person name="Ezra D."/>
            <person name="Gonzalez J."/>
            <person name="Henrissat B."/>
            <person name="Kuo A."/>
            <person name="Liang C."/>
            <person name="Lipzen A."/>
            <person name="Lutzoni F."/>
            <person name="Magnuson J."/>
            <person name="Mondo S."/>
            <person name="Nolan M."/>
            <person name="Ohm R."/>
            <person name="Pangilinan J."/>
            <person name="Park H.-J."/>
            <person name="Ramirez L."/>
            <person name="Alfaro M."/>
            <person name="Sun H."/>
            <person name="Tritt A."/>
            <person name="Yoshinaga Y."/>
            <person name="Zwiers L.-H."/>
            <person name="Turgeon B."/>
            <person name="Goodwin S."/>
            <person name="Spatafora J."/>
            <person name="Crous P."/>
            <person name="Grigoriev I."/>
        </authorList>
    </citation>
    <scope>NUCLEOTIDE SEQUENCE</scope>
    <source>
        <strain evidence="3">CBS 122367</strain>
    </source>
</reference>
<evidence type="ECO:0000313" key="3">
    <source>
        <dbReference type="EMBL" id="KAF2679813.1"/>
    </source>
</evidence>